<dbReference type="OrthoDB" id="6511194at2759"/>
<dbReference type="Gene3D" id="3.30.420.10">
    <property type="entry name" value="Ribonuclease H-like superfamily/Ribonuclease H"/>
    <property type="match status" value="1"/>
</dbReference>
<proteinExistence type="predicted"/>
<dbReference type="GO" id="GO:0003676">
    <property type="term" value="F:nucleic acid binding"/>
    <property type="evidence" value="ECO:0007669"/>
    <property type="project" value="InterPro"/>
</dbReference>
<evidence type="ECO:0000313" key="3">
    <source>
        <dbReference type="Proteomes" id="UP000313359"/>
    </source>
</evidence>
<dbReference type="EMBL" id="ML122252">
    <property type="protein sequence ID" value="RPD65154.1"/>
    <property type="molecule type" value="Genomic_DNA"/>
</dbReference>
<evidence type="ECO:0000256" key="1">
    <source>
        <dbReference type="SAM" id="MobiDB-lite"/>
    </source>
</evidence>
<gene>
    <name evidence="2" type="ORF">L227DRAFT_583210</name>
</gene>
<sequence length="499" mass="56396">MDWDTDPESVSEAEGDNEGIFNDVGLGGGQAEDDDGSGYLSEGHAVEIKGLYFSRRLREWGHAYIVDRDALPRNPFGKWTKSRLEDEDLVQELHLHLQSIGLWISAMDIVHYMARTSIQERYGMKKDVTKYRQECYLPAWSELQPALRVWTEENISVSVHDLPASSHIRCSTSTFYQNDRRQVRWVHSSETAKPRPKGEGASLMVADFVSADYGWLASPDGTETAQVLFRAGKNREGYFTNEDILAQMRKAMAIVKKYYSNDDHVFVFDNATTHTKCPDGALSARAMPKGLARKEAGFWGPEVTATDANGKPKYKSDGTLQKIRVQMGNGRLPDGSPQSLYFPEGHEHAGQFKGMAVILRERGLVKESQLKAECPKFQCTPDRTDCCCRRVLYNQLDFVEVESFHPELNPIEPCWGRAKHTYRMLPPSSKDPELEANVLHSLGSVSIENICRYYNRSAQFADGYLKGLNGKQAAWAGKRYRGHRVMPTTLLRDLEQAKL</sequence>
<name>A0A5C2SPB0_9APHY</name>
<accession>A0A5C2SPB0</accession>
<evidence type="ECO:0000313" key="2">
    <source>
        <dbReference type="EMBL" id="RPD65154.1"/>
    </source>
</evidence>
<feature type="region of interest" description="Disordered" evidence="1">
    <location>
        <begin position="1"/>
        <end position="27"/>
    </location>
</feature>
<dbReference type="Proteomes" id="UP000313359">
    <property type="component" value="Unassembled WGS sequence"/>
</dbReference>
<dbReference type="AlphaFoldDB" id="A0A5C2SPB0"/>
<feature type="compositionally biased region" description="Acidic residues" evidence="1">
    <location>
        <begin position="1"/>
        <end position="17"/>
    </location>
</feature>
<keyword evidence="3" id="KW-1185">Reference proteome</keyword>
<organism evidence="2 3">
    <name type="scientific">Lentinus tigrinus ALCF2SS1-6</name>
    <dbReference type="NCBI Taxonomy" id="1328759"/>
    <lineage>
        <taxon>Eukaryota</taxon>
        <taxon>Fungi</taxon>
        <taxon>Dikarya</taxon>
        <taxon>Basidiomycota</taxon>
        <taxon>Agaricomycotina</taxon>
        <taxon>Agaricomycetes</taxon>
        <taxon>Polyporales</taxon>
        <taxon>Polyporaceae</taxon>
        <taxon>Lentinus</taxon>
    </lineage>
</organism>
<protein>
    <submittedName>
        <fullName evidence="2">Uncharacterized protein</fullName>
    </submittedName>
</protein>
<dbReference type="InterPro" id="IPR036397">
    <property type="entry name" value="RNaseH_sf"/>
</dbReference>
<reference evidence="2" key="1">
    <citation type="journal article" date="2018" name="Genome Biol. Evol.">
        <title>Genomics and development of Lentinus tigrinus, a white-rot wood-decaying mushroom with dimorphic fruiting bodies.</title>
        <authorList>
            <person name="Wu B."/>
            <person name="Xu Z."/>
            <person name="Knudson A."/>
            <person name="Carlson A."/>
            <person name="Chen N."/>
            <person name="Kovaka S."/>
            <person name="LaButti K."/>
            <person name="Lipzen A."/>
            <person name="Pennachio C."/>
            <person name="Riley R."/>
            <person name="Schakwitz W."/>
            <person name="Umezawa K."/>
            <person name="Ohm R.A."/>
            <person name="Grigoriev I.V."/>
            <person name="Nagy L.G."/>
            <person name="Gibbons J."/>
            <person name="Hibbett D."/>
        </authorList>
    </citation>
    <scope>NUCLEOTIDE SEQUENCE [LARGE SCALE GENOMIC DNA]</scope>
    <source>
        <strain evidence="2">ALCF2SS1-6</strain>
    </source>
</reference>